<evidence type="ECO:0008006" key="3">
    <source>
        <dbReference type="Google" id="ProtNLM"/>
    </source>
</evidence>
<gene>
    <name evidence="1" type="ORF">HMPREF1090_03548</name>
</gene>
<proteinExistence type="predicted"/>
<evidence type="ECO:0000313" key="1">
    <source>
        <dbReference type="EMBL" id="ENZ12422.1"/>
    </source>
</evidence>
<sequence length="89" mass="9863">MNDLTLVLPIAIGGRIWDIDFPERPALVMGYRIGRMMGEDDADYEESYEDGELYIQYTIGGVEGSSPVSSIGESLFLTKDELIQAVSQN</sequence>
<dbReference type="RefSeq" id="WP_002590998.1">
    <property type="nucleotide sequence ID" value="NZ_KB850979.1"/>
</dbReference>
<dbReference type="EMBL" id="AGYR01000039">
    <property type="protein sequence ID" value="ENZ12422.1"/>
    <property type="molecule type" value="Genomic_DNA"/>
</dbReference>
<dbReference type="AlphaFoldDB" id="A0A0E2H825"/>
<comment type="caution">
    <text evidence="1">The sequence shown here is derived from an EMBL/GenBank/DDBJ whole genome shotgun (WGS) entry which is preliminary data.</text>
</comment>
<evidence type="ECO:0000313" key="2">
    <source>
        <dbReference type="Proteomes" id="UP000013085"/>
    </source>
</evidence>
<dbReference type="PATRIC" id="fig|999408.3.peg.3820"/>
<reference evidence="1 2" key="1">
    <citation type="submission" date="2013-01" db="EMBL/GenBank/DDBJ databases">
        <title>The Genome Sequence of Clostridium clostridioforme 90A8.</title>
        <authorList>
            <consortium name="The Broad Institute Genome Sequencing Platform"/>
            <person name="Earl A."/>
            <person name="Ward D."/>
            <person name="Feldgarden M."/>
            <person name="Gevers D."/>
            <person name="Courvalin P."/>
            <person name="Lambert T."/>
            <person name="Walker B."/>
            <person name="Young S.K."/>
            <person name="Zeng Q."/>
            <person name="Gargeya S."/>
            <person name="Fitzgerald M."/>
            <person name="Haas B."/>
            <person name="Abouelleil A."/>
            <person name="Alvarado L."/>
            <person name="Arachchi H.M."/>
            <person name="Berlin A.M."/>
            <person name="Chapman S.B."/>
            <person name="Dewar J."/>
            <person name="Goldberg J."/>
            <person name="Griggs A."/>
            <person name="Gujja S."/>
            <person name="Hansen M."/>
            <person name="Howarth C."/>
            <person name="Imamovic A."/>
            <person name="Larimer J."/>
            <person name="McCowan C."/>
            <person name="Murphy C."/>
            <person name="Neiman D."/>
            <person name="Pearson M."/>
            <person name="Priest M."/>
            <person name="Roberts A."/>
            <person name="Saif S."/>
            <person name="Shea T."/>
            <person name="Sisk P."/>
            <person name="Sykes S."/>
            <person name="Wortman J."/>
            <person name="Nusbaum C."/>
            <person name="Birren B."/>
        </authorList>
    </citation>
    <scope>NUCLEOTIDE SEQUENCE [LARGE SCALE GENOMIC DNA]</scope>
    <source>
        <strain evidence="1 2">90A8</strain>
    </source>
</reference>
<accession>A0A0E2H825</accession>
<dbReference type="HOGENOM" id="CLU_2449377_0_0_9"/>
<protein>
    <recommendedName>
        <fullName evidence="3">Large polyvalent protein associated domain-containing protein</fullName>
    </recommendedName>
</protein>
<dbReference type="Proteomes" id="UP000013085">
    <property type="component" value="Unassembled WGS sequence"/>
</dbReference>
<organism evidence="1 2">
    <name type="scientific">[Clostridium] clostridioforme 90A8</name>
    <dbReference type="NCBI Taxonomy" id="999408"/>
    <lineage>
        <taxon>Bacteria</taxon>
        <taxon>Bacillati</taxon>
        <taxon>Bacillota</taxon>
        <taxon>Clostridia</taxon>
        <taxon>Lachnospirales</taxon>
        <taxon>Lachnospiraceae</taxon>
        <taxon>Enterocloster</taxon>
    </lineage>
</organism>
<name>A0A0E2H825_9FIRM</name>